<dbReference type="RefSeq" id="WP_089376683.1">
    <property type="nucleotide sequence ID" value="NZ_FZNX01000001.1"/>
</dbReference>
<dbReference type="Proteomes" id="UP000198412">
    <property type="component" value="Unassembled WGS sequence"/>
</dbReference>
<name>A0A238VFT5_9FLAO</name>
<dbReference type="InterPro" id="IPR018728">
    <property type="entry name" value="DUF2268"/>
</dbReference>
<reference evidence="3" key="1">
    <citation type="submission" date="2017-06" db="EMBL/GenBank/DDBJ databases">
        <authorList>
            <person name="Varghese N."/>
            <person name="Submissions S."/>
        </authorList>
    </citation>
    <scope>NUCLEOTIDE SEQUENCE [LARGE SCALE GENOMIC DNA]</scope>
    <source>
        <strain evidence="3">DSM 27993</strain>
    </source>
</reference>
<evidence type="ECO:0000259" key="1">
    <source>
        <dbReference type="Pfam" id="PF10026"/>
    </source>
</evidence>
<dbReference type="OrthoDB" id="1437293at2"/>
<evidence type="ECO:0000313" key="2">
    <source>
        <dbReference type="EMBL" id="SNR32379.1"/>
    </source>
</evidence>
<evidence type="ECO:0000313" key="3">
    <source>
        <dbReference type="Proteomes" id="UP000198412"/>
    </source>
</evidence>
<sequence length="307" mass="35532">MIRIGFLLFALFLFNGCQQTVVPDFERTNFDIKGQKFEILTTKNLFENYLIEQQQFSDYNRASKKLLFNPIENEILENAEAAFMINSIKIPYEPSDFLKEQLKKFNTKVAIEIIEKELNSITDLIKGPDTKIILLPISPALKKRLNKYKLPGYGVALGSGKIIIAIDQTADNWKEYLSFTIAYEYHHSAWMYRNWIDANFSLLEYLIFEGKADAFAKSINNAIEVHSTTYISEEKEHFVWNLIEPDLDKRGSEIILKVMYGNKEIPFGSGYAIGYSILKKFKENNPTFTDLDIIDMEARTMLELSSY</sequence>
<keyword evidence="3" id="KW-1185">Reference proteome</keyword>
<protein>
    <submittedName>
        <fullName evidence="2">Uncharacterized protein YjaZ</fullName>
    </submittedName>
</protein>
<dbReference type="Pfam" id="PF10026">
    <property type="entry name" value="DUF2268"/>
    <property type="match status" value="1"/>
</dbReference>
<gene>
    <name evidence="2" type="ORF">SAMN04488111_0323</name>
</gene>
<feature type="domain" description="DUF2268" evidence="1">
    <location>
        <begin position="112"/>
        <end position="302"/>
    </location>
</feature>
<dbReference type="EMBL" id="FZNX01000001">
    <property type="protein sequence ID" value="SNR32379.1"/>
    <property type="molecule type" value="Genomic_DNA"/>
</dbReference>
<dbReference type="AlphaFoldDB" id="A0A238VFT5"/>
<proteinExistence type="predicted"/>
<organism evidence="2 3">
    <name type="scientific">Lutibacter flavus</name>
    <dbReference type="NCBI Taxonomy" id="691689"/>
    <lineage>
        <taxon>Bacteria</taxon>
        <taxon>Pseudomonadati</taxon>
        <taxon>Bacteroidota</taxon>
        <taxon>Flavobacteriia</taxon>
        <taxon>Flavobacteriales</taxon>
        <taxon>Flavobacteriaceae</taxon>
        <taxon>Lutibacter</taxon>
    </lineage>
</organism>
<accession>A0A238VFT5</accession>